<feature type="transmembrane region" description="Helical" evidence="6">
    <location>
        <begin position="435"/>
        <end position="460"/>
    </location>
</feature>
<dbReference type="InterPro" id="IPR004477">
    <property type="entry name" value="ComEC_N"/>
</dbReference>
<dbReference type="GO" id="GO:0005886">
    <property type="term" value="C:plasma membrane"/>
    <property type="evidence" value="ECO:0007669"/>
    <property type="project" value="UniProtKB-SubCell"/>
</dbReference>
<evidence type="ECO:0000256" key="4">
    <source>
        <dbReference type="ARBA" id="ARBA00022989"/>
    </source>
</evidence>
<evidence type="ECO:0000256" key="5">
    <source>
        <dbReference type="ARBA" id="ARBA00023136"/>
    </source>
</evidence>
<protein>
    <submittedName>
        <fullName evidence="9">ComEC family competence protein</fullName>
    </submittedName>
</protein>
<feature type="domain" description="DUF4131" evidence="8">
    <location>
        <begin position="54"/>
        <end position="200"/>
    </location>
</feature>
<dbReference type="NCBIfam" id="TIGR00360">
    <property type="entry name" value="ComEC_N-term"/>
    <property type="match status" value="1"/>
</dbReference>
<keyword evidence="4 6" id="KW-1133">Transmembrane helix</keyword>
<dbReference type="AlphaFoldDB" id="A0A399JAY8"/>
<dbReference type="RefSeq" id="WP_119398240.1">
    <property type="nucleotide sequence ID" value="NZ_QWJJ01000004.1"/>
</dbReference>
<dbReference type="PANTHER" id="PTHR30619:SF1">
    <property type="entry name" value="RECOMBINATION PROTEIN 2"/>
    <property type="match status" value="1"/>
</dbReference>
<dbReference type="InterPro" id="IPR025405">
    <property type="entry name" value="DUF4131"/>
</dbReference>
<comment type="subcellular location">
    <subcellularLocation>
        <location evidence="1">Cell membrane</location>
        <topology evidence="1">Multi-pass membrane protein</topology>
    </subcellularLocation>
</comment>
<feature type="transmembrane region" description="Helical" evidence="6">
    <location>
        <begin position="299"/>
        <end position="321"/>
    </location>
</feature>
<feature type="transmembrane region" description="Helical" evidence="6">
    <location>
        <begin position="265"/>
        <end position="287"/>
    </location>
</feature>
<dbReference type="Pfam" id="PF03772">
    <property type="entry name" value="Competence"/>
    <property type="match status" value="1"/>
</dbReference>
<feature type="transmembrane region" description="Helical" evidence="6">
    <location>
        <begin position="51"/>
        <end position="71"/>
    </location>
</feature>
<evidence type="ECO:0000256" key="1">
    <source>
        <dbReference type="ARBA" id="ARBA00004651"/>
    </source>
</evidence>
<keyword evidence="3 6" id="KW-0812">Transmembrane</keyword>
<reference evidence="9 10" key="1">
    <citation type="submission" date="2018-08" db="EMBL/GenBank/DDBJ databases">
        <title>Pseudooceanicola sediminis CY03 in the family Rhodobacteracea.</title>
        <authorList>
            <person name="Zhang Y.-J."/>
        </authorList>
    </citation>
    <scope>NUCLEOTIDE SEQUENCE [LARGE SCALE GENOMIC DNA]</scope>
    <source>
        <strain evidence="9 10">CY03</strain>
    </source>
</reference>
<feature type="transmembrane region" description="Helical" evidence="6">
    <location>
        <begin position="372"/>
        <end position="390"/>
    </location>
</feature>
<keyword evidence="10" id="KW-1185">Reference proteome</keyword>
<dbReference type="InterPro" id="IPR052159">
    <property type="entry name" value="Competence_DNA_uptake"/>
</dbReference>
<evidence type="ECO:0000259" key="7">
    <source>
        <dbReference type="Pfam" id="PF03772"/>
    </source>
</evidence>
<evidence type="ECO:0000313" key="10">
    <source>
        <dbReference type="Proteomes" id="UP000265848"/>
    </source>
</evidence>
<keyword evidence="2" id="KW-1003">Cell membrane</keyword>
<sequence length="717" mass="76011">MTLRSGGVFTRVQDSLRGAILAQRGQLFHWSPICLGIGIGSYFSLKVEPEPITLAMLLLLSAVSAGIAIRVNIAVQPILIGAALIAGGVTLAGWRAQAVGAPVLGWRYYGPVEGRIVAIDRSASDAVRLTLDRVNLDRVSPERTPERIRISLHGHAGTSPVPGMVVMTTAHLSPPAGPAEPGGFDFQRHAWFLRLGAVGYAQVPLVALELPTPRDLRLFRWRMALSARLQDAIPGEAGAFAAAVAAGDRSGMGQDTLRDLRVSNLAHLLAISGLHMGLLSGFVFAAVRLGLSLSRRATLFWPIKTVAAVAALCVATGYLLLSGGSIATERAYVMVAVALVAVMAQRRAISLRAVALAALIVLLLRPEALLSPGFQMSFAATLALVVVFGVMREKGWRLTGWWGHVAAVVLSSAVAGAATAPVAAAQFNQLAHYGLLANLLSVPVMGAVIIPAAVIGVLAMPLSLEALPLWIMGSGLEWILAVAHWVAGLEGARSMVPAPPPVVLPMLTMGALILALWSGRGRWIGLMPIVAAAVLWVQVDRPWLLIADTGGLVGVMTPDGRAMSRDRAQSFVAGIWLENDGDPADQVEAALRWRADARIEVRHATGMRAAARAGPCRKDGILVLNVGRDQAPDATGCTIFDPESLRRSGAVAIWLEGDDMRLVTAQSLRGQRYWTDPAIFRSVEMQMQELRGRIHPNAALLSALAQPEAAHLNAGAH</sequence>
<accession>A0A399JAY8</accession>
<proteinExistence type="predicted"/>
<keyword evidence="5 6" id="KW-0472">Membrane</keyword>
<feature type="transmembrane region" description="Helical" evidence="6">
    <location>
        <begin position="467"/>
        <end position="486"/>
    </location>
</feature>
<feature type="transmembrane region" description="Helical" evidence="6">
    <location>
        <begin position="349"/>
        <end position="366"/>
    </location>
</feature>
<name>A0A399JAY8_9RHOB</name>
<dbReference type="Pfam" id="PF13567">
    <property type="entry name" value="DUF4131"/>
    <property type="match status" value="1"/>
</dbReference>
<feature type="transmembrane region" description="Helical" evidence="6">
    <location>
        <begin position="402"/>
        <end position="423"/>
    </location>
</feature>
<organism evidence="9 10">
    <name type="scientific">Pseudooceanicola sediminis</name>
    <dbReference type="NCBI Taxonomy" id="2211117"/>
    <lineage>
        <taxon>Bacteria</taxon>
        <taxon>Pseudomonadati</taxon>
        <taxon>Pseudomonadota</taxon>
        <taxon>Alphaproteobacteria</taxon>
        <taxon>Rhodobacterales</taxon>
        <taxon>Paracoccaceae</taxon>
        <taxon>Pseudooceanicola</taxon>
    </lineage>
</organism>
<evidence type="ECO:0000256" key="2">
    <source>
        <dbReference type="ARBA" id="ARBA00022475"/>
    </source>
</evidence>
<dbReference type="PANTHER" id="PTHR30619">
    <property type="entry name" value="DNA INTERNALIZATION/COMPETENCE PROTEIN COMEC/REC2"/>
    <property type="match status" value="1"/>
</dbReference>
<evidence type="ECO:0000256" key="6">
    <source>
        <dbReference type="SAM" id="Phobius"/>
    </source>
</evidence>
<dbReference type="Proteomes" id="UP000265848">
    <property type="component" value="Unassembled WGS sequence"/>
</dbReference>
<gene>
    <name evidence="9" type="ORF">DL237_05965</name>
</gene>
<feature type="transmembrane region" description="Helical" evidence="6">
    <location>
        <begin position="498"/>
        <end position="517"/>
    </location>
</feature>
<feature type="transmembrane region" description="Helical" evidence="6">
    <location>
        <begin position="27"/>
        <end position="45"/>
    </location>
</feature>
<dbReference type="EMBL" id="QWJJ01000004">
    <property type="protein sequence ID" value="RII39806.1"/>
    <property type="molecule type" value="Genomic_DNA"/>
</dbReference>
<evidence type="ECO:0000259" key="8">
    <source>
        <dbReference type="Pfam" id="PF13567"/>
    </source>
</evidence>
<comment type="caution">
    <text evidence="9">The sequence shown here is derived from an EMBL/GenBank/DDBJ whole genome shotgun (WGS) entry which is preliminary data.</text>
</comment>
<dbReference type="OrthoDB" id="9790149at2"/>
<evidence type="ECO:0000256" key="3">
    <source>
        <dbReference type="ARBA" id="ARBA00022692"/>
    </source>
</evidence>
<feature type="domain" description="ComEC/Rec2-related protein" evidence="7">
    <location>
        <begin position="246"/>
        <end position="519"/>
    </location>
</feature>
<evidence type="ECO:0000313" key="9">
    <source>
        <dbReference type="EMBL" id="RII39806.1"/>
    </source>
</evidence>